<organism evidence="1 2">
    <name type="scientific">Rhodanobacter glycinis</name>
    <dbReference type="NCBI Taxonomy" id="582702"/>
    <lineage>
        <taxon>Bacteria</taxon>
        <taxon>Pseudomonadati</taxon>
        <taxon>Pseudomonadota</taxon>
        <taxon>Gammaproteobacteria</taxon>
        <taxon>Lysobacterales</taxon>
        <taxon>Rhodanobacteraceae</taxon>
        <taxon>Rhodanobacter</taxon>
    </lineage>
</organism>
<dbReference type="AlphaFoldDB" id="A0A5B9E1Y3"/>
<evidence type="ECO:0000313" key="1">
    <source>
        <dbReference type="EMBL" id="QEE25709.1"/>
    </source>
</evidence>
<name>A0A5B9E1Y3_9GAMM</name>
<gene>
    <name evidence="1" type="ORF">CS053_15255</name>
</gene>
<proteinExistence type="predicted"/>
<reference evidence="1 2" key="1">
    <citation type="submission" date="2019-08" db="EMBL/GenBank/DDBJ databases">
        <title>Complete genome sequence of Rhodanobacter glycinis strain T01E-68 isolated from tomato root.</title>
        <authorList>
            <person name="Weon H.-Y."/>
            <person name="Lee S.A."/>
        </authorList>
    </citation>
    <scope>NUCLEOTIDE SEQUENCE [LARGE SCALE GENOMIC DNA]</scope>
    <source>
        <strain evidence="1 2">T01E-68</strain>
    </source>
</reference>
<accession>A0A5B9E1Y3</accession>
<evidence type="ECO:0000313" key="2">
    <source>
        <dbReference type="Proteomes" id="UP000321807"/>
    </source>
</evidence>
<dbReference type="KEGG" id="rgl:CS053_15255"/>
<sequence length="233" mass="25944">MNSESAESLLAHALPPAARHDRFRRSFDAHHRKELVRFGVTPAQTERLERILPAIAYYTTQGPRLADVNVLLERLAKDAHKASTALRTLLDAPEHEQAHDESRLRLFEALLELHPERCEIDPQRVSFFHRYDPREDEARRLLSALADVESAASRACERSSTAEQTRAKSHDYPVGLIDAALSVDGPQVPPSESVGSAFFEIAGICYAAARGASTEPLRAIRAYLSTLNSRPEN</sequence>
<dbReference type="Proteomes" id="UP000321807">
    <property type="component" value="Chromosome"/>
</dbReference>
<protein>
    <submittedName>
        <fullName evidence="1">Uncharacterized protein</fullName>
    </submittedName>
</protein>
<dbReference type="RefSeq" id="WP_147628028.1">
    <property type="nucleotide sequence ID" value="NZ_CP042807.1"/>
</dbReference>
<dbReference type="EMBL" id="CP042807">
    <property type="protein sequence ID" value="QEE25709.1"/>
    <property type="molecule type" value="Genomic_DNA"/>
</dbReference>